<name>A0A4Y1WQI5_9BACT</name>
<evidence type="ECO:0000313" key="2">
    <source>
        <dbReference type="Proteomes" id="UP000318946"/>
    </source>
</evidence>
<reference evidence="2" key="1">
    <citation type="submission" date="2019-06" db="EMBL/GenBank/DDBJ databases">
        <title>Alistipes onderdonkii subsp. vulgaris subsp. nov., Alistipes dispar sp. nov. and Alistipes communis sp. nov., isolated from human faeces, and creation of Alistipes onderdonkii subsp. onderdonkii subsp. nov.</title>
        <authorList>
            <person name="Sakamoto M."/>
            <person name="Ikeyama N."/>
            <person name="Ogata Y."/>
            <person name="Suda W."/>
            <person name="Iino T."/>
            <person name="Hattori M."/>
            <person name="Ohkuma M."/>
        </authorList>
    </citation>
    <scope>NUCLEOTIDE SEQUENCE [LARGE SCALE GENOMIC DNA]</scope>
    <source>
        <strain evidence="2">5CBH24</strain>
    </source>
</reference>
<organism evidence="1 2">
    <name type="scientific">Alistipes communis</name>
    <dbReference type="NCBI Taxonomy" id="2585118"/>
    <lineage>
        <taxon>Bacteria</taxon>
        <taxon>Pseudomonadati</taxon>
        <taxon>Bacteroidota</taxon>
        <taxon>Bacteroidia</taxon>
        <taxon>Bacteroidales</taxon>
        <taxon>Rikenellaceae</taxon>
        <taxon>Alistipes</taxon>
    </lineage>
</organism>
<dbReference type="KEGG" id="acou:A5CBH24_03500"/>
<gene>
    <name evidence="1" type="ORF">A5CBH24_03500</name>
</gene>
<dbReference type="EMBL" id="AP019735">
    <property type="protein sequence ID" value="BBL03037.1"/>
    <property type="molecule type" value="Genomic_DNA"/>
</dbReference>
<dbReference type="AlphaFoldDB" id="A0A4Y1WQI5"/>
<protein>
    <submittedName>
        <fullName evidence="1">Uncharacterized protein</fullName>
    </submittedName>
</protein>
<evidence type="ECO:0000313" key="1">
    <source>
        <dbReference type="EMBL" id="BBL03037.1"/>
    </source>
</evidence>
<accession>A0A4Y1WQI5</accession>
<keyword evidence="2" id="KW-1185">Reference proteome</keyword>
<proteinExistence type="predicted"/>
<sequence length="46" mass="5235">MRFGETFALSIEEQIAFATLSMDSFIPHAPEITGYSLPERRGLQFE</sequence>
<dbReference type="Proteomes" id="UP000318946">
    <property type="component" value="Chromosome"/>
</dbReference>